<accession>A0A1B0FDD1</accession>
<protein>
    <submittedName>
        <fullName evidence="1">Uncharacterized protein</fullName>
    </submittedName>
</protein>
<dbReference type="Proteomes" id="UP000092444">
    <property type="component" value="Unassembled WGS sequence"/>
</dbReference>
<dbReference type="EnsemblMetazoa" id="GMOY001592-RA">
    <property type="protein sequence ID" value="GMOY001592-PA"/>
    <property type="gene ID" value="GMOY001592"/>
</dbReference>
<keyword evidence="2" id="KW-1185">Reference proteome</keyword>
<evidence type="ECO:0000313" key="2">
    <source>
        <dbReference type="Proteomes" id="UP000092444"/>
    </source>
</evidence>
<proteinExistence type="predicted"/>
<sequence length="112" mass="12868">MLRQIVLRHLIEKNRTFRQGNISANDSSFESGLQIRVANKRCFTDDIHTADYSFMTLELLVSGGYLWLIGNDYSLNVPHRTLSDAALKIIEAVDAKICPKWIRWSNNVDKQT</sequence>
<dbReference type="VEuPathDB" id="VectorBase:GMOY001592"/>
<evidence type="ECO:0000313" key="1">
    <source>
        <dbReference type="EnsemblMetazoa" id="GMOY001592-PA"/>
    </source>
</evidence>
<name>A0A1B0FDD1_GLOMM</name>
<dbReference type="AlphaFoldDB" id="A0A1B0FDD1"/>
<organism evidence="1 2">
    <name type="scientific">Glossina morsitans morsitans</name>
    <name type="common">Savannah tsetse fly</name>
    <dbReference type="NCBI Taxonomy" id="37546"/>
    <lineage>
        <taxon>Eukaryota</taxon>
        <taxon>Metazoa</taxon>
        <taxon>Ecdysozoa</taxon>
        <taxon>Arthropoda</taxon>
        <taxon>Hexapoda</taxon>
        <taxon>Insecta</taxon>
        <taxon>Pterygota</taxon>
        <taxon>Neoptera</taxon>
        <taxon>Endopterygota</taxon>
        <taxon>Diptera</taxon>
        <taxon>Brachycera</taxon>
        <taxon>Muscomorpha</taxon>
        <taxon>Hippoboscoidea</taxon>
        <taxon>Glossinidae</taxon>
        <taxon>Glossina</taxon>
    </lineage>
</organism>
<reference evidence="1" key="1">
    <citation type="submission" date="2020-05" db="UniProtKB">
        <authorList>
            <consortium name="EnsemblMetazoa"/>
        </authorList>
    </citation>
    <scope>IDENTIFICATION</scope>
    <source>
        <strain evidence="1">Yale</strain>
    </source>
</reference>
<dbReference type="EMBL" id="CCAG010006188">
    <property type="status" value="NOT_ANNOTATED_CDS"/>
    <property type="molecule type" value="Genomic_DNA"/>
</dbReference>